<comment type="similarity">
    <text evidence="1">Belongs to the bacterial solute-binding protein ModA family.</text>
</comment>
<evidence type="ECO:0000256" key="2">
    <source>
        <dbReference type="ARBA" id="ARBA00022723"/>
    </source>
</evidence>
<dbReference type="Pfam" id="PF13531">
    <property type="entry name" value="SBP_bac_11"/>
    <property type="match status" value="1"/>
</dbReference>
<evidence type="ECO:0000313" key="6">
    <source>
        <dbReference type="Proteomes" id="UP000829069"/>
    </source>
</evidence>
<dbReference type="PIRSF" id="PIRSF004846">
    <property type="entry name" value="ModA"/>
    <property type="match status" value="1"/>
</dbReference>
<keyword evidence="6" id="KW-1185">Reference proteome</keyword>
<dbReference type="EMBL" id="CP093326">
    <property type="protein sequence ID" value="UNK47647.1"/>
    <property type="molecule type" value="Genomic_DNA"/>
</dbReference>
<organism evidence="5 6">
    <name type="scientific">Arthrobacter sulfonylureivorans</name>
    <dbReference type="NCBI Taxonomy" id="2486855"/>
    <lineage>
        <taxon>Bacteria</taxon>
        <taxon>Bacillati</taxon>
        <taxon>Actinomycetota</taxon>
        <taxon>Actinomycetes</taxon>
        <taxon>Micrococcales</taxon>
        <taxon>Micrococcaceae</taxon>
        <taxon>Arthrobacter</taxon>
    </lineage>
</organism>
<dbReference type="PANTHER" id="PTHR30632:SF0">
    <property type="entry name" value="SULFATE-BINDING PROTEIN"/>
    <property type="match status" value="1"/>
</dbReference>
<name>A0ABY3WDZ4_9MICC</name>
<dbReference type="CDD" id="cd13538">
    <property type="entry name" value="PBP2_ModA_like_1"/>
    <property type="match status" value="1"/>
</dbReference>
<protein>
    <submittedName>
        <fullName evidence="5">Molybdate ABC transporter substrate-binding protein</fullName>
    </submittedName>
</protein>
<feature type="signal peptide" evidence="4">
    <location>
        <begin position="1"/>
        <end position="18"/>
    </location>
</feature>
<sequence>MLAVLLGGALLATTACTAAGQGPQEAPASGSASSGELNVFAAASLNGVLTDLTADFEDDHPDVTVRLNFAGSSDLATQILSGAPADVFASANPENMDKVTAPGMAAGEPVTFATNVLQIVVPEGNPYGIASLADLADQQVKTVICAPQVPCGAATQKVSQEAGIKIPAVSEESSVTDVLGKVMSGEADAGLVYVTDVKNVQGDVEGIDFAEAGAAVNDYPIARLAESANPDAAEAFVALVTGPEGRKALADYGFGTP</sequence>
<keyword evidence="2" id="KW-0479">Metal-binding</keyword>
<dbReference type="InterPro" id="IPR005950">
    <property type="entry name" value="ModA"/>
</dbReference>
<feature type="chain" id="PRO_5046957736" evidence="4">
    <location>
        <begin position="19"/>
        <end position="257"/>
    </location>
</feature>
<dbReference type="InterPro" id="IPR050682">
    <property type="entry name" value="ModA/WtpA"/>
</dbReference>
<dbReference type="Proteomes" id="UP000829069">
    <property type="component" value="Chromosome"/>
</dbReference>
<evidence type="ECO:0000256" key="3">
    <source>
        <dbReference type="ARBA" id="ARBA00022729"/>
    </source>
</evidence>
<evidence type="ECO:0000256" key="1">
    <source>
        <dbReference type="ARBA" id="ARBA00009175"/>
    </source>
</evidence>
<evidence type="ECO:0000313" key="5">
    <source>
        <dbReference type="EMBL" id="UNK47647.1"/>
    </source>
</evidence>
<dbReference type="PANTHER" id="PTHR30632">
    <property type="entry name" value="MOLYBDATE-BINDING PERIPLASMIC PROTEIN"/>
    <property type="match status" value="1"/>
</dbReference>
<accession>A0ABY3WDZ4</accession>
<dbReference type="NCBIfam" id="TIGR01256">
    <property type="entry name" value="modA"/>
    <property type="match status" value="1"/>
</dbReference>
<dbReference type="Gene3D" id="3.40.190.10">
    <property type="entry name" value="Periplasmic binding protein-like II"/>
    <property type="match status" value="2"/>
</dbReference>
<gene>
    <name evidence="5" type="primary">modA</name>
    <name evidence="5" type="ORF">MNQ99_12600</name>
</gene>
<keyword evidence="3 4" id="KW-0732">Signal</keyword>
<evidence type="ECO:0000256" key="4">
    <source>
        <dbReference type="SAM" id="SignalP"/>
    </source>
</evidence>
<dbReference type="SUPFAM" id="SSF53850">
    <property type="entry name" value="Periplasmic binding protein-like II"/>
    <property type="match status" value="1"/>
</dbReference>
<reference evidence="5 6" key="1">
    <citation type="submission" date="2022-03" db="EMBL/GenBank/DDBJ databases">
        <title>Isotopic signatures of nitrous oxide derived from detoxification processes.</title>
        <authorList>
            <person name="Behrendt U."/>
            <person name="Buchen C."/>
            <person name="Well R."/>
            <person name="Ulrich A."/>
            <person name="Rohe L."/>
            <person name="Kolb S."/>
            <person name="Schloter M."/>
            <person name="Horn M.A."/>
            <person name="Augustin J."/>
        </authorList>
    </citation>
    <scope>NUCLEOTIDE SEQUENCE [LARGE SCALE GENOMIC DNA]</scope>
    <source>
        <strain evidence="5 6">S4-C24</strain>
    </source>
</reference>
<proteinExistence type="inferred from homology"/>